<evidence type="ECO:0000256" key="3">
    <source>
        <dbReference type="ARBA" id="ARBA00023012"/>
    </source>
</evidence>
<feature type="transmembrane region" description="Helical" evidence="4">
    <location>
        <begin position="75"/>
        <end position="97"/>
    </location>
</feature>
<dbReference type="SUPFAM" id="SSF55874">
    <property type="entry name" value="ATPase domain of HSP90 chaperone/DNA topoisomerase II/histidine kinase"/>
    <property type="match status" value="1"/>
</dbReference>
<keyword evidence="7" id="KW-1185">Reference proteome</keyword>
<protein>
    <submittedName>
        <fullName evidence="6">Two-component system NarL family sensor kinase</fullName>
        <ecNumber evidence="6">2.7.13.3</ecNumber>
    </submittedName>
</protein>
<gene>
    <name evidence="6" type="ORF">M2272_001553</name>
</gene>
<keyword evidence="4" id="KW-0812">Transmembrane</keyword>
<proteinExistence type="predicted"/>
<keyword evidence="1 6" id="KW-0808">Transferase</keyword>
<feature type="transmembrane region" description="Helical" evidence="4">
    <location>
        <begin position="126"/>
        <end position="145"/>
    </location>
</feature>
<dbReference type="Pfam" id="PF02518">
    <property type="entry name" value="HATPase_c"/>
    <property type="match status" value="1"/>
</dbReference>
<dbReference type="CDD" id="cd16917">
    <property type="entry name" value="HATPase_UhpB-NarQ-NarX-like"/>
    <property type="match status" value="1"/>
</dbReference>
<accession>A0ABT6KW32</accession>
<dbReference type="Gene3D" id="3.30.565.10">
    <property type="entry name" value="Histidine kinase-like ATPase, C-terminal domain"/>
    <property type="match status" value="1"/>
</dbReference>
<dbReference type="InterPro" id="IPR050482">
    <property type="entry name" value="Sensor_HK_TwoCompSys"/>
</dbReference>
<dbReference type="RefSeq" id="WP_280831566.1">
    <property type="nucleotide sequence ID" value="NZ_JARXVE010000002.1"/>
</dbReference>
<dbReference type="PANTHER" id="PTHR24421">
    <property type="entry name" value="NITRATE/NITRITE SENSOR PROTEIN NARX-RELATED"/>
    <property type="match status" value="1"/>
</dbReference>
<evidence type="ECO:0000259" key="5">
    <source>
        <dbReference type="PROSITE" id="PS50109"/>
    </source>
</evidence>
<evidence type="ECO:0000256" key="4">
    <source>
        <dbReference type="SAM" id="Phobius"/>
    </source>
</evidence>
<dbReference type="SMART" id="SM00387">
    <property type="entry name" value="HATPase_c"/>
    <property type="match status" value="1"/>
</dbReference>
<evidence type="ECO:0000313" key="7">
    <source>
        <dbReference type="Proteomes" id="UP001160130"/>
    </source>
</evidence>
<feature type="transmembrane region" description="Helical" evidence="4">
    <location>
        <begin position="12"/>
        <end position="33"/>
    </location>
</feature>
<feature type="transmembrane region" description="Helical" evidence="4">
    <location>
        <begin position="157"/>
        <end position="174"/>
    </location>
</feature>
<evidence type="ECO:0000313" key="6">
    <source>
        <dbReference type="EMBL" id="MDH6194924.1"/>
    </source>
</evidence>
<keyword evidence="4" id="KW-0472">Membrane</keyword>
<sequence>MVGQDQPAVRLGFALQWALRAVLVGYVGLTLLIQPPESQRWICVLTLVGYVAAFGAWTAWVLGRAARSGGDSHRRIALLMLAADVALVSILSVLTGITSPDSWTSNVLRTGLFLIPLIAAAQLDPYLSGVTAIPTVAAYLGVSWINQAGNEEPWSSILLNATVLTGLAAGSVALSRIQRSKVETIEDLATQRTQLLEDVLGLEKRERQALSERLHDGALQYVLVARGDLEDARTGSSQGFDLVETALKECSALLRDVVRELHPEVLARSGLKAAIAALADSIAARTELVVDLDATTWPEDLRTETDYLLYSAAREFTTNVIKHAQAGAVRIELRREAGQARLRIVDDGVGISEARVAQSVEGGHIGVASIRTKVLACGGQFDVRATGAGTEAAVTVPLSPS</sequence>
<dbReference type="GO" id="GO:0004673">
    <property type="term" value="F:protein histidine kinase activity"/>
    <property type="evidence" value="ECO:0007669"/>
    <property type="project" value="UniProtKB-EC"/>
</dbReference>
<feature type="transmembrane region" description="Helical" evidence="4">
    <location>
        <begin position="39"/>
        <end position="63"/>
    </location>
</feature>
<reference evidence="6 7" key="1">
    <citation type="submission" date="2023-04" db="EMBL/GenBank/DDBJ databases">
        <title>Forest soil microbial communities from Buena Vista Peninsula, Colon Province, Panama.</title>
        <authorList>
            <person name="Bouskill N."/>
        </authorList>
    </citation>
    <scope>NUCLEOTIDE SEQUENCE [LARGE SCALE GENOMIC DNA]</scope>
    <source>
        <strain evidence="6 7">AC80</strain>
    </source>
</reference>
<dbReference type="InterPro" id="IPR003594">
    <property type="entry name" value="HATPase_dom"/>
</dbReference>
<evidence type="ECO:0000256" key="2">
    <source>
        <dbReference type="ARBA" id="ARBA00022777"/>
    </source>
</evidence>
<keyword evidence="4" id="KW-1133">Transmembrane helix</keyword>
<dbReference type="EMBL" id="JARXVE010000002">
    <property type="protein sequence ID" value="MDH6194924.1"/>
    <property type="molecule type" value="Genomic_DNA"/>
</dbReference>
<keyword evidence="2 6" id="KW-0418">Kinase</keyword>
<comment type="caution">
    <text evidence="6">The sequence shown here is derived from an EMBL/GenBank/DDBJ whole genome shotgun (WGS) entry which is preliminary data.</text>
</comment>
<dbReference type="PROSITE" id="PS50109">
    <property type="entry name" value="HIS_KIN"/>
    <property type="match status" value="1"/>
</dbReference>
<organism evidence="6 7">
    <name type="scientific">Mycolicibacterium frederiksbergense</name>
    <dbReference type="NCBI Taxonomy" id="117567"/>
    <lineage>
        <taxon>Bacteria</taxon>
        <taxon>Bacillati</taxon>
        <taxon>Actinomycetota</taxon>
        <taxon>Actinomycetes</taxon>
        <taxon>Mycobacteriales</taxon>
        <taxon>Mycobacteriaceae</taxon>
        <taxon>Mycolicibacterium</taxon>
    </lineage>
</organism>
<name>A0ABT6KW32_9MYCO</name>
<dbReference type="Proteomes" id="UP001160130">
    <property type="component" value="Unassembled WGS sequence"/>
</dbReference>
<feature type="domain" description="Histidine kinase" evidence="5">
    <location>
        <begin position="309"/>
        <end position="400"/>
    </location>
</feature>
<dbReference type="InterPro" id="IPR005467">
    <property type="entry name" value="His_kinase_dom"/>
</dbReference>
<dbReference type="InterPro" id="IPR036890">
    <property type="entry name" value="HATPase_C_sf"/>
</dbReference>
<evidence type="ECO:0000256" key="1">
    <source>
        <dbReference type="ARBA" id="ARBA00022679"/>
    </source>
</evidence>
<keyword evidence="3" id="KW-0902">Two-component regulatory system</keyword>
<dbReference type="EC" id="2.7.13.3" evidence="6"/>